<feature type="domain" description="Nephrocystin 3-like N-terminal" evidence="2">
    <location>
        <begin position="1"/>
        <end position="119"/>
    </location>
</feature>
<sequence length="119" mass="12757">ICWLYGPAGAGKSAIAQTLAEICVKKGLLIGSFFFWGTDPSRNNPSQLFTTIALQLATSIPALRSIIDSVVMKNPMVLTSSIEIQFEQLILQPCDTLNDIGSSSPSNTPILIIDGLDEC</sequence>
<accession>A0A0D0APQ2</accession>
<evidence type="ECO:0000259" key="2">
    <source>
        <dbReference type="Pfam" id="PF24883"/>
    </source>
</evidence>
<dbReference type="Pfam" id="PF24883">
    <property type="entry name" value="NPHP3_N"/>
    <property type="match status" value="1"/>
</dbReference>
<name>A0A0D0APQ2_9AGAR</name>
<protein>
    <recommendedName>
        <fullName evidence="2">Nephrocystin 3-like N-terminal domain-containing protein</fullName>
    </recommendedName>
</protein>
<dbReference type="OrthoDB" id="3045137at2759"/>
<dbReference type="Proteomes" id="UP000053593">
    <property type="component" value="Unassembled WGS sequence"/>
</dbReference>
<reference evidence="3 4" key="1">
    <citation type="submission" date="2014-04" db="EMBL/GenBank/DDBJ databases">
        <title>Evolutionary Origins and Diversification of the Mycorrhizal Mutualists.</title>
        <authorList>
            <consortium name="DOE Joint Genome Institute"/>
            <consortium name="Mycorrhizal Genomics Consortium"/>
            <person name="Kohler A."/>
            <person name="Kuo A."/>
            <person name="Nagy L.G."/>
            <person name="Floudas D."/>
            <person name="Copeland A."/>
            <person name="Barry K.W."/>
            <person name="Cichocki N."/>
            <person name="Veneault-Fourrey C."/>
            <person name="LaButti K."/>
            <person name="Lindquist E.A."/>
            <person name="Lipzen A."/>
            <person name="Lundell T."/>
            <person name="Morin E."/>
            <person name="Murat C."/>
            <person name="Riley R."/>
            <person name="Ohm R."/>
            <person name="Sun H."/>
            <person name="Tunlid A."/>
            <person name="Henrissat B."/>
            <person name="Grigoriev I.V."/>
            <person name="Hibbett D.S."/>
            <person name="Martin F."/>
        </authorList>
    </citation>
    <scope>NUCLEOTIDE SEQUENCE [LARGE SCALE GENOMIC DNA]</scope>
    <source>
        <strain evidence="3 4">FD-317 M1</strain>
    </source>
</reference>
<organism evidence="3 4">
    <name type="scientific">Collybiopsis luxurians FD-317 M1</name>
    <dbReference type="NCBI Taxonomy" id="944289"/>
    <lineage>
        <taxon>Eukaryota</taxon>
        <taxon>Fungi</taxon>
        <taxon>Dikarya</taxon>
        <taxon>Basidiomycota</taxon>
        <taxon>Agaricomycotina</taxon>
        <taxon>Agaricomycetes</taxon>
        <taxon>Agaricomycetidae</taxon>
        <taxon>Agaricales</taxon>
        <taxon>Marasmiineae</taxon>
        <taxon>Omphalotaceae</taxon>
        <taxon>Collybiopsis</taxon>
        <taxon>Collybiopsis luxurians</taxon>
    </lineage>
</organism>
<dbReference type="InterPro" id="IPR056884">
    <property type="entry name" value="NPHP3-like_N"/>
</dbReference>
<dbReference type="Gene3D" id="3.40.50.300">
    <property type="entry name" value="P-loop containing nucleotide triphosphate hydrolases"/>
    <property type="match status" value="1"/>
</dbReference>
<dbReference type="HOGENOM" id="CLU_000288_6_8_1"/>
<dbReference type="EMBL" id="KN834845">
    <property type="protein sequence ID" value="KIK52275.1"/>
    <property type="molecule type" value="Genomic_DNA"/>
</dbReference>
<proteinExistence type="predicted"/>
<keyword evidence="1" id="KW-0677">Repeat</keyword>
<feature type="non-terminal residue" evidence="3">
    <location>
        <position position="119"/>
    </location>
</feature>
<evidence type="ECO:0000256" key="1">
    <source>
        <dbReference type="ARBA" id="ARBA00022737"/>
    </source>
</evidence>
<dbReference type="AlphaFoldDB" id="A0A0D0APQ2"/>
<evidence type="ECO:0000313" key="4">
    <source>
        <dbReference type="Proteomes" id="UP000053593"/>
    </source>
</evidence>
<dbReference type="SUPFAM" id="SSF52540">
    <property type="entry name" value="P-loop containing nucleoside triphosphate hydrolases"/>
    <property type="match status" value="1"/>
</dbReference>
<keyword evidence="4" id="KW-1185">Reference proteome</keyword>
<evidence type="ECO:0000313" key="3">
    <source>
        <dbReference type="EMBL" id="KIK52275.1"/>
    </source>
</evidence>
<feature type="non-terminal residue" evidence="3">
    <location>
        <position position="1"/>
    </location>
</feature>
<gene>
    <name evidence="3" type="ORF">GYMLUDRAFT_109672</name>
</gene>
<dbReference type="InterPro" id="IPR027417">
    <property type="entry name" value="P-loop_NTPase"/>
</dbReference>